<organism evidence="3 4">
    <name type="scientific">Glomus cerebriforme</name>
    <dbReference type="NCBI Taxonomy" id="658196"/>
    <lineage>
        <taxon>Eukaryota</taxon>
        <taxon>Fungi</taxon>
        <taxon>Fungi incertae sedis</taxon>
        <taxon>Mucoromycota</taxon>
        <taxon>Glomeromycotina</taxon>
        <taxon>Glomeromycetes</taxon>
        <taxon>Glomerales</taxon>
        <taxon>Glomeraceae</taxon>
        <taxon>Glomus</taxon>
    </lineage>
</organism>
<dbReference type="OrthoDB" id="6359816at2759"/>
<dbReference type="AlphaFoldDB" id="A0A397S7C6"/>
<dbReference type="EMBL" id="QKYT01000683">
    <property type="protein sequence ID" value="RIA82270.1"/>
    <property type="molecule type" value="Genomic_DNA"/>
</dbReference>
<dbReference type="PROSITE" id="PS50097">
    <property type="entry name" value="BTB"/>
    <property type="match status" value="1"/>
</dbReference>
<accession>A0A397S7C6</accession>
<dbReference type="STRING" id="658196.A0A397S7C6"/>
<dbReference type="PANTHER" id="PTHR24410">
    <property type="entry name" value="HL07962P-RELATED"/>
    <property type="match status" value="1"/>
</dbReference>
<dbReference type="Pfam" id="PF00651">
    <property type="entry name" value="BTB"/>
    <property type="match status" value="1"/>
</dbReference>
<dbReference type="SMART" id="SM00225">
    <property type="entry name" value="BTB"/>
    <property type="match status" value="1"/>
</dbReference>
<dbReference type="CDD" id="cd11709">
    <property type="entry name" value="SPRY"/>
    <property type="match status" value="1"/>
</dbReference>
<proteinExistence type="predicted"/>
<dbReference type="InterPro" id="IPR003877">
    <property type="entry name" value="SPRY_dom"/>
</dbReference>
<dbReference type="SUPFAM" id="SSF49899">
    <property type="entry name" value="Concanavalin A-like lectins/glucanases"/>
    <property type="match status" value="1"/>
</dbReference>
<keyword evidence="3" id="KW-0430">Lectin</keyword>
<evidence type="ECO:0000259" key="1">
    <source>
        <dbReference type="PROSITE" id="PS50097"/>
    </source>
</evidence>
<dbReference type="Proteomes" id="UP000265703">
    <property type="component" value="Unassembled WGS sequence"/>
</dbReference>
<evidence type="ECO:0000259" key="2">
    <source>
        <dbReference type="PROSITE" id="PS50188"/>
    </source>
</evidence>
<dbReference type="PROSITE" id="PS50188">
    <property type="entry name" value="B302_SPRY"/>
    <property type="match status" value="1"/>
</dbReference>
<dbReference type="InterPro" id="IPR001870">
    <property type="entry name" value="B30.2/SPRY"/>
</dbReference>
<dbReference type="Gene3D" id="3.30.710.10">
    <property type="entry name" value="Potassium Channel Kv1.1, Chain A"/>
    <property type="match status" value="1"/>
</dbReference>
<feature type="domain" description="B30.2/SPRY" evidence="2">
    <location>
        <begin position="204"/>
        <end position="381"/>
    </location>
</feature>
<dbReference type="Pfam" id="PF00622">
    <property type="entry name" value="SPRY"/>
    <property type="match status" value="1"/>
</dbReference>
<evidence type="ECO:0000313" key="4">
    <source>
        <dbReference type="Proteomes" id="UP000265703"/>
    </source>
</evidence>
<dbReference type="GO" id="GO:0030246">
    <property type="term" value="F:carbohydrate binding"/>
    <property type="evidence" value="ECO:0007669"/>
    <property type="project" value="UniProtKB-KW"/>
</dbReference>
<protein>
    <submittedName>
        <fullName evidence="3">Concanavalin A-like lectin/glucanase domain-containing protein</fullName>
    </submittedName>
</protein>
<dbReference type="InterPro" id="IPR013320">
    <property type="entry name" value="ConA-like_dom_sf"/>
</dbReference>
<sequence>MLIIHKEIIKNYENLYKTKEGYDVIIYAGEEPNIKEFHAHSLILKAQSKFFKRAFTENIQKKEGYFIINLRNSPDVLEILLSYMYCSNDLMKLQSRKILNLLLPSDELEFQFLVKYIQEILVRDHRNFIIENILEIIELTYQKESFDKLWINKFRDDFYVYNEIIIWDNLLKWACGQDPIIQQDINKWNKNEFTMMEKRLSRFIQLIRFYHISSEDFHLKLDRYVWDKFACGSRLMIEDNGKVIYAQPGHKHQNVRAKMTLEGKGVFEWDVIIEKKCDYAWVGVCASENFSFTLFAGYQPTGWVLGSSGDCYNSDSRIFGYCPSFTNGAIITVHLDMDKRTCAFTINGIKYPEVSKRKNLPSKLYPIVSLKYPGLFRIQPH</sequence>
<gene>
    <name evidence="3" type="ORF">C1645_835624</name>
</gene>
<comment type="caution">
    <text evidence="3">The sequence shown here is derived from an EMBL/GenBank/DDBJ whole genome shotgun (WGS) entry which is preliminary data.</text>
</comment>
<dbReference type="InterPro" id="IPR043136">
    <property type="entry name" value="B30.2/SPRY_sf"/>
</dbReference>
<dbReference type="CDD" id="cd18186">
    <property type="entry name" value="BTB_POZ_ZBTB_KLHL-like"/>
    <property type="match status" value="1"/>
</dbReference>
<dbReference type="PANTHER" id="PTHR24410:SF23">
    <property type="entry name" value="BTB DOMAIN-CONTAINING PROTEIN-RELATED"/>
    <property type="match status" value="1"/>
</dbReference>
<dbReference type="Gene3D" id="2.60.120.920">
    <property type="match status" value="1"/>
</dbReference>
<dbReference type="InterPro" id="IPR011333">
    <property type="entry name" value="SKP1/BTB/POZ_sf"/>
</dbReference>
<dbReference type="InterPro" id="IPR000210">
    <property type="entry name" value="BTB/POZ_dom"/>
</dbReference>
<feature type="domain" description="BTB" evidence="1">
    <location>
        <begin position="22"/>
        <end position="85"/>
    </location>
</feature>
<dbReference type="InterPro" id="IPR051481">
    <property type="entry name" value="BTB-POZ/Galectin-3-binding"/>
</dbReference>
<keyword evidence="4" id="KW-1185">Reference proteome</keyword>
<name>A0A397S7C6_9GLOM</name>
<dbReference type="SMART" id="SM00449">
    <property type="entry name" value="SPRY"/>
    <property type="match status" value="1"/>
</dbReference>
<dbReference type="SUPFAM" id="SSF54695">
    <property type="entry name" value="POZ domain"/>
    <property type="match status" value="1"/>
</dbReference>
<reference evidence="3 4" key="1">
    <citation type="submission" date="2018-06" db="EMBL/GenBank/DDBJ databases">
        <title>Comparative genomics reveals the genomic features of Rhizophagus irregularis, R. cerebriforme, R. diaphanum and Gigaspora rosea, and their symbiotic lifestyle signature.</title>
        <authorList>
            <person name="Morin E."/>
            <person name="San Clemente H."/>
            <person name="Chen E.C.H."/>
            <person name="De La Providencia I."/>
            <person name="Hainaut M."/>
            <person name="Kuo A."/>
            <person name="Kohler A."/>
            <person name="Murat C."/>
            <person name="Tang N."/>
            <person name="Roy S."/>
            <person name="Loubradou J."/>
            <person name="Henrissat B."/>
            <person name="Grigoriev I.V."/>
            <person name="Corradi N."/>
            <person name="Roux C."/>
            <person name="Martin F.M."/>
        </authorList>
    </citation>
    <scope>NUCLEOTIDE SEQUENCE [LARGE SCALE GENOMIC DNA]</scope>
    <source>
        <strain evidence="3 4">DAOM 227022</strain>
    </source>
</reference>
<evidence type="ECO:0000313" key="3">
    <source>
        <dbReference type="EMBL" id="RIA82270.1"/>
    </source>
</evidence>